<feature type="transmembrane region" description="Helical" evidence="7">
    <location>
        <begin position="36"/>
        <end position="56"/>
    </location>
</feature>
<keyword evidence="2 7" id="KW-0812">Transmembrane</keyword>
<protein>
    <submittedName>
        <fullName evidence="8">Formate/nitrite transporter-domain-containing protein</fullName>
    </submittedName>
</protein>
<dbReference type="Pfam" id="PF01226">
    <property type="entry name" value="Form_Nir_trans"/>
    <property type="match status" value="1"/>
</dbReference>
<feature type="compositionally biased region" description="Polar residues" evidence="6">
    <location>
        <begin position="327"/>
        <end position="341"/>
    </location>
</feature>
<dbReference type="Proteomes" id="UP001217417">
    <property type="component" value="Unassembled WGS sequence"/>
</dbReference>
<dbReference type="PANTHER" id="PTHR30520">
    <property type="entry name" value="FORMATE TRANSPORTER-RELATED"/>
    <property type="match status" value="1"/>
</dbReference>
<dbReference type="GO" id="GO:0015707">
    <property type="term" value="P:nitrite transport"/>
    <property type="evidence" value="ECO:0007669"/>
    <property type="project" value="TreeGrafter"/>
</dbReference>
<organism evidence="8 9">
    <name type="scientific">Lipomyces tetrasporus</name>
    <dbReference type="NCBI Taxonomy" id="54092"/>
    <lineage>
        <taxon>Eukaryota</taxon>
        <taxon>Fungi</taxon>
        <taxon>Dikarya</taxon>
        <taxon>Ascomycota</taxon>
        <taxon>Saccharomycotina</taxon>
        <taxon>Lipomycetes</taxon>
        <taxon>Lipomycetales</taxon>
        <taxon>Lipomycetaceae</taxon>
        <taxon>Lipomyces</taxon>
    </lineage>
</organism>
<sequence>MSKPKSTSDHLDADDAAMLLLSTGISKAYQRLDYMIVRNFIGGALVSVGGLVTLLVKGGCDGLSESNPAVVQLLLGLVFPVGLVMSTLTGGELSTGNVLFLSIALLQRKIPLWRSIYCFTVSFFANLAGSLFYLVIAHYGHILSADPYLTGTIVFANDKVLVPSASTVFVRAIGCNWLICVGVYTAFLSRTVVSRVISIWIPIFTFVAVGFENSVANMFLVPIGMINGAPISVGLFIWKSLILSTLGNIVGGGFFVALVYWYLYVFPTDTANDEIDMGNEAILPITEPSSLVPITQIVSRKVPVSESLESLNRRDRKFHHSLGHDANSMSPTDVTKSGANSDSEEKAE</sequence>
<evidence type="ECO:0000256" key="6">
    <source>
        <dbReference type="SAM" id="MobiDB-lite"/>
    </source>
</evidence>
<dbReference type="AlphaFoldDB" id="A0AAD7QYL4"/>
<dbReference type="GO" id="GO:0015513">
    <property type="term" value="F:high-affinity secondary active nitrite transmembrane transporter activity"/>
    <property type="evidence" value="ECO:0007669"/>
    <property type="project" value="TreeGrafter"/>
</dbReference>
<evidence type="ECO:0000256" key="5">
    <source>
        <dbReference type="ARBA" id="ARBA00049660"/>
    </source>
</evidence>
<feature type="region of interest" description="Disordered" evidence="6">
    <location>
        <begin position="321"/>
        <end position="348"/>
    </location>
</feature>
<reference evidence="8" key="1">
    <citation type="submission" date="2023-03" db="EMBL/GenBank/DDBJ databases">
        <title>Near-Complete genome sequence of Lipomyces tetrasporous NRRL Y-64009, an oleaginous yeast capable of growing on lignocellulosic hydrolysates.</title>
        <authorList>
            <consortium name="Lawrence Berkeley National Laboratory"/>
            <person name="Jagtap S.S."/>
            <person name="Liu J.-J."/>
            <person name="Walukiewicz H.E."/>
            <person name="Pangilinan J."/>
            <person name="Lipzen A."/>
            <person name="Ahrendt S."/>
            <person name="Koriabine M."/>
            <person name="Cobaugh K."/>
            <person name="Salamov A."/>
            <person name="Yoshinaga Y."/>
            <person name="Ng V."/>
            <person name="Daum C."/>
            <person name="Grigoriev I.V."/>
            <person name="Slininger P.J."/>
            <person name="Dien B.S."/>
            <person name="Jin Y.-S."/>
            <person name="Rao C.V."/>
        </authorList>
    </citation>
    <scope>NUCLEOTIDE SEQUENCE</scope>
    <source>
        <strain evidence="8">NRRL Y-64009</strain>
    </source>
</reference>
<evidence type="ECO:0000313" key="9">
    <source>
        <dbReference type="Proteomes" id="UP001217417"/>
    </source>
</evidence>
<gene>
    <name evidence="8" type="ORF">POJ06DRAFT_6879</name>
</gene>
<feature type="transmembrane region" description="Helical" evidence="7">
    <location>
        <begin position="160"/>
        <end position="185"/>
    </location>
</feature>
<dbReference type="InterPro" id="IPR000292">
    <property type="entry name" value="For/NO2_transpt"/>
</dbReference>
<feature type="transmembrane region" description="Helical" evidence="7">
    <location>
        <begin position="245"/>
        <end position="264"/>
    </location>
</feature>
<dbReference type="InterPro" id="IPR023271">
    <property type="entry name" value="Aquaporin-like"/>
</dbReference>
<keyword evidence="3 7" id="KW-1133">Transmembrane helix</keyword>
<proteinExistence type="inferred from homology"/>
<accession>A0AAD7QYL4</accession>
<feature type="transmembrane region" description="Helical" evidence="7">
    <location>
        <begin position="76"/>
        <end position="104"/>
    </location>
</feature>
<comment type="subcellular location">
    <subcellularLocation>
        <location evidence="1">Membrane</location>
        <topology evidence="1">Multi-pass membrane protein</topology>
    </subcellularLocation>
</comment>
<evidence type="ECO:0000256" key="2">
    <source>
        <dbReference type="ARBA" id="ARBA00022692"/>
    </source>
</evidence>
<dbReference type="GeneID" id="80886565"/>
<feature type="transmembrane region" description="Helical" evidence="7">
    <location>
        <begin position="192"/>
        <end position="211"/>
    </location>
</feature>
<comment type="similarity">
    <text evidence="5">Belongs to the FNT transporter (TC 1.A.16) family.</text>
</comment>
<name>A0AAD7QYL4_9ASCO</name>
<evidence type="ECO:0000256" key="7">
    <source>
        <dbReference type="SAM" id="Phobius"/>
    </source>
</evidence>
<evidence type="ECO:0000256" key="3">
    <source>
        <dbReference type="ARBA" id="ARBA00022989"/>
    </source>
</evidence>
<comment type="caution">
    <text evidence="8">The sequence shown here is derived from an EMBL/GenBank/DDBJ whole genome shotgun (WGS) entry which is preliminary data.</text>
</comment>
<keyword evidence="9" id="KW-1185">Reference proteome</keyword>
<dbReference type="PANTHER" id="PTHR30520:SF6">
    <property type="entry name" value="FORMATE_NITRATE FAMILY TRANSPORTER (EUROFUNG)"/>
    <property type="match status" value="1"/>
</dbReference>
<evidence type="ECO:0000256" key="1">
    <source>
        <dbReference type="ARBA" id="ARBA00004141"/>
    </source>
</evidence>
<feature type="transmembrane region" description="Helical" evidence="7">
    <location>
        <begin position="116"/>
        <end position="140"/>
    </location>
</feature>
<keyword evidence="4 7" id="KW-0472">Membrane</keyword>
<evidence type="ECO:0000256" key="4">
    <source>
        <dbReference type="ARBA" id="ARBA00023136"/>
    </source>
</evidence>
<dbReference type="EMBL" id="JARPMG010000001">
    <property type="protein sequence ID" value="KAJ8103771.1"/>
    <property type="molecule type" value="Genomic_DNA"/>
</dbReference>
<dbReference type="Gene3D" id="1.20.1080.10">
    <property type="entry name" value="Glycerol uptake facilitator protein"/>
    <property type="match status" value="1"/>
</dbReference>
<dbReference type="RefSeq" id="XP_056047221.1">
    <property type="nucleotide sequence ID" value="XM_056191399.1"/>
</dbReference>
<dbReference type="GO" id="GO:0005886">
    <property type="term" value="C:plasma membrane"/>
    <property type="evidence" value="ECO:0007669"/>
    <property type="project" value="TreeGrafter"/>
</dbReference>
<evidence type="ECO:0000313" key="8">
    <source>
        <dbReference type="EMBL" id="KAJ8103771.1"/>
    </source>
</evidence>